<comment type="caution">
    <text evidence="2">The sequence shown here is derived from an EMBL/GenBank/DDBJ whole genome shotgun (WGS) entry which is preliminary data.</text>
</comment>
<organism evidence="2 3">
    <name type="scientific">Actinoallomurus vinaceus</name>
    <dbReference type="NCBI Taxonomy" id="1080074"/>
    <lineage>
        <taxon>Bacteria</taxon>
        <taxon>Bacillati</taxon>
        <taxon>Actinomycetota</taxon>
        <taxon>Actinomycetes</taxon>
        <taxon>Streptosporangiales</taxon>
        <taxon>Thermomonosporaceae</taxon>
        <taxon>Actinoallomurus</taxon>
    </lineage>
</organism>
<dbReference type="Proteomes" id="UP001501442">
    <property type="component" value="Unassembled WGS sequence"/>
</dbReference>
<dbReference type="RefSeq" id="WP_345431541.1">
    <property type="nucleotide sequence ID" value="NZ_BAABHK010000004.1"/>
</dbReference>
<feature type="region of interest" description="Disordered" evidence="1">
    <location>
        <begin position="171"/>
        <end position="337"/>
    </location>
</feature>
<gene>
    <name evidence="2" type="ORF">GCM10023196_031470</name>
</gene>
<sequence>MAVEHKTYVIKSGGRPQGASSYGTPEDVQKLIAGTNPGTIKNAAVAYDEIGNAIIKAQNALWDAAKVLADHWSGPAADSAQLALRRLYATAGELVVRNTETARTLQWYGGSILPMYRNIQWPKKNTDSPAAKAAADQVMKNLNERIAQTWDGMPSQIEKNLPKLAYTIDKAPEQQPSGGAPLGGSGGGIPGGGGAKVPTSHRPDLSIPHGGSQAPVQHYPGGHSPLPGPSFPGHGSKGTDLAGITPDGGSTGGGGAHGLGGDPGIGTSGLGAPAGNGIGPGTTPLGGNGVTGTGYMGGHPSGLQGRGVSNGGRVSGNEMPFASGSGRSDEKERTRTTWLSEDEDVWTGGEEAVHGLIGEARNRVAEREHDADEFLSMDELQELLDLVGDETGEETGGPFSKESSVDLADDPLSRIVDARFDAMAEEAAGPLVTNVSDLDETTLGTFSIGRADLDDIDDLGKRDS</sequence>
<dbReference type="EMBL" id="BAABHK010000004">
    <property type="protein sequence ID" value="GAA4625816.1"/>
    <property type="molecule type" value="Genomic_DNA"/>
</dbReference>
<feature type="compositionally biased region" description="Gly residues" evidence="1">
    <location>
        <begin position="249"/>
        <end position="314"/>
    </location>
</feature>
<proteinExistence type="predicted"/>
<evidence type="ECO:0000313" key="3">
    <source>
        <dbReference type="Proteomes" id="UP001501442"/>
    </source>
</evidence>
<evidence type="ECO:0000313" key="2">
    <source>
        <dbReference type="EMBL" id="GAA4625816.1"/>
    </source>
</evidence>
<evidence type="ECO:0000256" key="1">
    <source>
        <dbReference type="SAM" id="MobiDB-lite"/>
    </source>
</evidence>
<dbReference type="InterPro" id="IPR038332">
    <property type="entry name" value="PPE_sf"/>
</dbReference>
<accession>A0ABP8U7M6</accession>
<reference evidence="3" key="1">
    <citation type="journal article" date="2019" name="Int. J. Syst. Evol. Microbiol.">
        <title>The Global Catalogue of Microorganisms (GCM) 10K type strain sequencing project: providing services to taxonomists for standard genome sequencing and annotation.</title>
        <authorList>
            <consortium name="The Broad Institute Genomics Platform"/>
            <consortium name="The Broad Institute Genome Sequencing Center for Infectious Disease"/>
            <person name="Wu L."/>
            <person name="Ma J."/>
        </authorList>
    </citation>
    <scope>NUCLEOTIDE SEQUENCE [LARGE SCALE GENOMIC DNA]</scope>
    <source>
        <strain evidence="3">JCM 17939</strain>
    </source>
</reference>
<protein>
    <recommendedName>
        <fullName evidence="4">PPE family domain-containing protein</fullName>
    </recommendedName>
</protein>
<keyword evidence="3" id="KW-1185">Reference proteome</keyword>
<feature type="compositionally biased region" description="Gly residues" evidence="1">
    <location>
        <begin position="180"/>
        <end position="195"/>
    </location>
</feature>
<name>A0ABP8U7M6_9ACTN</name>
<evidence type="ECO:0008006" key="4">
    <source>
        <dbReference type="Google" id="ProtNLM"/>
    </source>
</evidence>
<dbReference type="Gene3D" id="1.20.1260.20">
    <property type="entry name" value="PPE superfamily"/>
    <property type="match status" value="1"/>
</dbReference>
<dbReference type="SUPFAM" id="SSF140459">
    <property type="entry name" value="PE/PPE dimer-like"/>
    <property type="match status" value="1"/>
</dbReference>